<dbReference type="EMBL" id="JBHUNF010000004">
    <property type="protein sequence ID" value="MFD2675362.1"/>
    <property type="molecule type" value="Genomic_DNA"/>
</dbReference>
<proteinExistence type="predicted"/>
<evidence type="ECO:0000313" key="1">
    <source>
        <dbReference type="EMBL" id="MFD2675362.1"/>
    </source>
</evidence>
<name>A0ABW5RJU8_9MICO</name>
<evidence type="ECO:0000313" key="2">
    <source>
        <dbReference type="Proteomes" id="UP001597453"/>
    </source>
</evidence>
<dbReference type="RefSeq" id="WP_159421450.1">
    <property type="nucleotide sequence ID" value="NZ_JBHUNF010000004.1"/>
</dbReference>
<organism evidence="1 2">
    <name type="scientific">Gulosibacter bifidus</name>
    <dbReference type="NCBI Taxonomy" id="272239"/>
    <lineage>
        <taxon>Bacteria</taxon>
        <taxon>Bacillati</taxon>
        <taxon>Actinomycetota</taxon>
        <taxon>Actinomycetes</taxon>
        <taxon>Micrococcales</taxon>
        <taxon>Microbacteriaceae</taxon>
        <taxon>Gulosibacter</taxon>
    </lineage>
</organism>
<keyword evidence="2" id="KW-1185">Reference proteome</keyword>
<gene>
    <name evidence="1" type="ORF">ACFSUQ_08670</name>
</gene>
<sequence>MMQQFLLSVVAAPAYGLSVADAETDVAAANVVKRFGEWHPSMPFLVPFDAKDVANLIRMMTVAGGA</sequence>
<comment type="caution">
    <text evidence="1">The sequence shown here is derived from an EMBL/GenBank/DDBJ whole genome shotgun (WGS) entry which is preliminary data.</text>
</comment>
<accession>A0ABW5RJU8</accession>
<reference evidence="2" key="1">
    <citation type="journal article" date="2019" name="Int. J. Syst. Evol. Microbiol.">
        <title>The Global Catalogue of Microorganisms (GCM) 10K type strain sequencing project: providing services to taxonomists for standard genome sequencing and annotation.</title>
        <authorList>
            <consortium name="The Broad Institute Genomics Platform"/>
            <consortium name="The Broad Institute Genome Sequencing Center for Infectious Disease"/>
            <person name="Wu L."/>
            <person name="Ma J."/>
        </authorList>
    </citation>
    <scope>NUCLEOTIDE SEQUENCE [LARGE SCALE GENOMIC DNA]</scope>
    <source>
        <strain evidence="2">TISTR 1511</strain>
    </source>
</reference>
<dbReference type="Proteomes" id="UP001597453">
    <property type="component" value="Unassembled WGS sequence"/>
</dbReference>
<protein>
    <submittedName>
        <fullName evidence="1">Uncharacterized protein</fullName>
    </submittedName>
</protein>